<dbReference type="EMBL" id="CP108110">
    <property type="protein sequence ID" value="WUQ83745.1"/>
    <property type="molecule type" value="Genomic_DNA"/>
</dbReference>
<evidence type="ECO:0000256" key="10">
    <source>
        <dbReference type="ARBA" id="ARBA00022840"/>
    </source>
</evidence>
<evidence type="ECO:0000256" key="6">
    <source>
        <dbReference type="ARBA" id="ARBA00022763"/>
    </source>
</evidence>
<organism evidence="20 21">
    <name type="scientific">Kitasatospora purpeofusca</name>
    <dbReference type="NCBI Taxonomy" id="67352"/>
    <lineage>
        <taxon>Bacteria</taxon>
        <taxon>Bacillati</taxon>
        <taxon>Actinomycetota</taxon>
        <taxon>Actinomycetes</taxon>
        <taxon>Kitasatosporales</taxon>
        <taxon>Streptomycetaceae</taxon>
        <taxon>Kitasatospora</taxon>
    </lineage>
</organism>
<dbReference type="PANTHER" id="PTHR43152">
    <property type="entry name" value="UVRABC SYSTEM PROTEIN A"/>
    <property type="match status" value="1"/>
</dbReference>
<keyword evidence="5 17" id="KW-0547">Nucleotide-binding</keyword>
<feature type="binding site" evidence="17">
    <location>
        <begin position="32"/>
        <end position="39"/>
    </location>
    <ligand>
        <name>ATP</name>
        <dbReference type="ChEBI" id="CHEBI:30616"/>
    </ligand>
</feature>
<protein>
    <recommendedName>
        <fullName evidence="15 17">UvrABC system protein A</fullName>
        <shortName evidence="17">UvrA protein</shortName>
    </recommendedName>
    <alternativeName>
        <fullName evidence="16 17">Excinuclease ABC subunit A</fullName>
    </alternativeName>
</protein>
<evidence type="ECO:0000256" key="18">
    <source>
        <dbReference type="SAM" id="MobiDB-lite"/>
    </source>
</evidence>
<dbReference type="PROSITE" id="PS00211">
    <property type="entry name" value="ABC_TRANSPORTER_1"/>
    <property type="match status" value="2"/>
</dbReference>
<dbReference type="Gene3D" id="1.20.1580.10">
    <property type="entry name" value="ABC transporter ATPase like domain"/>
    <property type="match status" value="2"/>
</dbReference>
<dbReference type="InterPro" id="IPR041552">
    <property type="entry name" value="UvrA_DNA-bd"/>
</dbReference>
<dbReference type="InterPro" id="IPR027417">
    <property type="entry name" value="P-loop_NTPase"/>
</dbReference>
<evidence type="ECO:0000256" key="16">
    <source>
        <dbReference type="ARBA" id="ARBA00042156"/>
    </source>
</evidence>
<dbReference type="Gene3D" id="1.10.8.280">
    <property type="entry name" value="ABC transporter ATPase domain-like"/>
    <property type="match status" value="1"/>
</dbReference>
<dbReference type="InterPro" id="IPR004602">
    <property type="entry name" value="UvrA"/>
</dbReference>
<dbReference type="GO" id="GO:0016787">
    <property type="term" value="F:hydrolase activity"/>
    <property type="evidence" value="ECO:0007669"/>
    <property type="project" value="UniProtKB-KW"/>
</dbReference>
<dbReference type="Gene3D" id="3.30.1490.20">
    <property type="entry name" value="ATP-grasp fold, A domain"/>
    <property type="match status" value="1"/>
</dbReference>
<dbReference type="NCBIfam" id="TIGR00630">
    <property type="entry name" value="uvra"/>
    <property type="match status" value="1"/>
</dbReference>
<evidence type="ECO:0000256" key="2">
    <source>
        <dbReference type="ARBA" id="ARBA00022490"/>
    </source>
</evidence>
<evidence type="ECO:0000259" key="19">
    <source>
        <dbReference type="PROSITE" id="PS50893"/>
    </source>
</evidence>
<comment type="subunit">
    <text evidence="17">Forms a heterotetramer with UvrB during the search for lesions.</text>
</comment>
<evidence type="ECO:0000256" key="9">
    <source>
        <dbReference type="ARBA" id="ARBA00022833"/>
    </source>
</evidence>
<keyword evidence="21" id="KW-1185">Reference proteome</keyword>
<comment type="similarity">
    <text evidence="14 17">Belongs to the ABC transporter superfamily. UvrA family.</text>
</comment>
<dbReference type="PROSITE" id="PS50893">
    <property type="entry name" value="ABC_TRANSPORTER_2"/>
    <property type="match status" value="1"/>
</dbReference>
<comment type="function">
    <text evidence="17">The UvrABC repair system catalyzes the recognition and processing of DNA lesions. UvrA is an ATPase and a DNA-binding protein. A damage recognition complex composed of 2 UvrA and 2 UvrB subunits scans DNA for abnormalities. When the presence of a lesion has been verified by UvrB, the UvrA molecules dissociate.</text>
</comment>
<evidence type="ECO:0000256" key="5">
    <source>
        <dbReference type="ARBA" id="ARBA00022741"/>
    </source>
</evidence>
<dbReference type="InterPro" id="IPR017871">
    <property type="entry name" value="ABC_transporter-like_CS"/>
</dbReference>
<evidence type="ECO:0000256" key="15">
    <source>
        <dbReference type="ARBA" id="ARBA00039316"/>
    </source>
</evidence>
<gene>
    <name evidence="17 20" type="primary">uvrA</name>
    <name evidence="20" type="ORF">OHA16_12650</name>
</gene>
<feature type="domain" description="ABC transporter" evidence="19">
    <location>
        <begin position="609"/>
        <end position="941"/>
    </location>
</feature>
<keyword evidence="10 17" id="KW-0067">ATP-binding</keyword>
<dbReference type="InterPro" id="IPR013815">
    <property type="entry name" value="ATP_grasp_subdomain_1"/>
</dbReference>
<evidence type="ECO:0000256" key="13">
    <source>
        <dbReference type="ARBA" id="ARBA00023204"/>
    </source>
</evidence>
<dbReference type="Pfam" id="PF17760">
    <property type="entry name" value="UvrA_inter"/>
    <property type="match status" value="1"/>
</dbReference>
<feature type="compositionally biased region" description="Basic residues" evidence="18">
    <location>
        <begin position="959"/>
        <end position="970"/>
    </location>
</feature>
<keyword evidence="3 17" id="KW-0479">Metal-binding</keyword>
<dbReference type="Gene3D" id="3.40.50.300">
    <property type="entry name" value="P-loop containing nucleotide triphosphate hydrolases"/>
    <property type="match status" value="2"/>
</dbReference>
<name>A0ABZ1TZG4_9ACTN</name>
<comment type="subcellular location">
    <subcellularLocation>
        <location evidence="1 17">Cytoplasm</location>
    </subcellularLocation>
</comment>
<evidence type="ECO:0000256" key="17">
    <source>
        <dbReference type="HAMAP-Rule" id="MF_00205"/>
    </source>
</evidence>
<keyword evidence="17" id="KW-0742">SOS response</keyword>
<evidence type="ECO:0000256" key="11">
    <source>
        <dbReference type="ARBA" id="ARBA00022881"/>
    </source>
</evidence>
<reference evidence="20" key="1">
    <citation type="submission" date="2022-10" db="EMBL/GenBank/DDBJ databases">
        <title>The complete genomes of actinobacterial strains from the NBC collection.</title>
        <authorList>
            <person name="Joergensen T.S."/>
            <person name="Alvarez Arevalo M."/>
            <person name="Sterndorff E.B."/>
            <person name="Faurdal D."/>
            <person name="Vuksanovic O."/>
            <person name="Mourched A.-S."/>
            <person name="Charusanti P."/>
            <person name="Shaw S."/>
            <person name="Blin K."/>
            <person name="Weber T."/>
        </authorList>
    </citation>
    <scope>NUCLEOTIDE SEQUENCE</scope>
    <source>
        <strain evidence="20">NBC_00222</strain>
    </source>
</reference>
<evidence type="ECO:0000256" key="7">
    <source>
        <dbReference type="ARBA" id="ARBA00022769"/>
    </source>
</evidence>
<keyword evidence="8 17" id="KW-0863">Zinc-finger</keyword>
<evidence type="ECO:0000256" key="8">
    <source>
        <dbReference type="ARBA" id="ARBA00022771"/>
    </source>
</evidence>
<keyword evidence="9 17" id="KW-0862">Zinc</keyword>
<accession>A0ABZ1TZG4</accession>
<evidence type="ECO:0000256" key="12">
    <source>
        <dbReference type="ARBA" id="ARBA00023125"/>
    </source>
</evidence>
<dbReference type="CDD" id="cd03270">
    <property type="entry name" value="ABC_UvrA_I"/>
    <property type="match status" value="1"/>
</dbReference>
<keyword evidence="7 17" id="KW-0228">DNA excision</keyword>
<dbReference type="HAMAP" id="MF_00205">
    <property type="entry name" value="UvrA"/>
    <property type="match status" value="1"/>
</dbReference>
<evidence type="ECO:0000256" key="3">
    <source>
        <dbReference type="ARBA" id="ARBA00022723"/>
    </source>
</evidence>
<evidence type="ECO:0000256" key="14">
    <source>
        <dbReference type="ARBA" id="ARBA00038000"/>
    </source>
</evidence>
<evidence type="ECO:0000313" key="20">
    <source>
        <dbReference type="EMBL" id="WUQ83745.1"/>
    </source>
</evidence>
<keyword evidence="20" id="KW-0378">Hydrolase</keyword>
<evidence type="ECO:0000256" key="1">
    <source>
        <dbReference type="ARBA" id="ARBA00004496"/>
    </source>
</evidence>
<keyword evidence="4 17" id="KW-0677">Repeat</keyword>
<proteinExistence type="inferred from homology"/>
<dbReference type="Pfam" id="PF17755">
    <property type="entry name" value="UvrA_DNA-bind"/>
    <property type="match status" value="1"/>
</dbReference>
<keyword evidence="2 17" id="KW-0963">Cytoplasm</keyword>
<feature type="zinc finger region" description="C4-type" evidence="17">
    <location>
        <begin position="744"/>
        <end position="770"/>
    </location>
</feature>
<feature type="region of interest" description="Disordered" evidence="18">
    <location>
        <begin position="951"/>
        <end position="970"/>
    </location>
</feature>
<dbReference type="RefSeq" id="WP_328954690.1">
    <property type="nucleotide sequence ID" value="NZ_CP108110.1"/>
</dbReference>
<feature type="binding site" evidence="17">
    <location>
        <begin position="645"/>
        <end position="652"/>
    </location>
    <ligand>
        <name>ATP</name>
        <dbReference type="ChEBI" id="CHEBI:30616"/>
    </ligand>
</feature>
<evidence type="ECO:0000313" key="21">
    <source>
        <dbReference type="Proteomes" id="UP001432222"/>
    </source>
</evidence>
<comment type="caution">
    <text evidence="17">Lacks conserved residue(s) required for the propagation of feature annotation.</text>
</comment>
<keyword evidence="13 17" id="KW-0234">DNA repair</keyword>
<dbReference type="Proteomes" id="UP001432222">
    <property type="component" value="Chromosome"/>
</dbReference>
<keyword evidence="6 17" id="KW-0227">DNA damage</keyword>
<dbReference type="PANTHER" id="PTHR43152:SF3">
    <property type="entry name" value="UVRABC SYSTEM PROTEIN A"/>
    <property type="match status" value="1"/>
</dbReference>
<keyword evidence="12 17" id="KW-0238">DNA-binding</keyword>
<dbReference type="InterPro" id="IPR041102">
    <property type="entry name" value="UvrA_inter"/>
</dbReference>
<evidence type="ECO:0000256" key="4">
    <source>
        <dbReference type="ARBA" id="ARBA00022737"/>
    </source>
</evidence>
<dbReference type="InterPro" id="IPR003439">
    <property type="entry name" value="ABC_transporter-like_ATP-bd"/>
</dbReference>
<sequence>MADRLIVRGAREHNLKNVSLDLPRDSLIVFTGLSGSGKSSLAFDTIFAEGQRRYVESLSSYARQFLGQMDKPDVDFIEGLSPAVSIDQKSTNRNPRSTVGTITEVYDYLRLLFARIGKPHCPHCSRPIAKQSPQAIVDKVLELAEGTRFQVLSPVVRERKGEFADLFADLQSKGYARARVDGETVQLAEPPKLKKQEKHTVEVVVDRLTVKDSAKRRLTDSVETALRLSGGMVVLDFVDLPEGDPERERMYSEHLYCPYDDVSFEELEPRSFSFNSPFGACPDCSGLGNRMEVDPELVVPDDERSLDEGAIHPWSGGHTKEYFQRLIDALSGELGFRTDIPWAGLPARAKKALLYGHKHQVEVRYRNRYGRDRSYTTGFEGAVPFIQRRHQEAESDSSRERFEGYMREVPCPTCQGSRLKPVVLAVTVEGRSIADVSSMSISDCSDFLGAMKLNARDEQIAERVLKEVNERLRFLVDVGLDYLSLDRAAGTLSGGEAQRIRLATQIGSGLVGVLYVLDEPSIGLHQRDNHRLIETLVRLRDIGNTLIVVEHDEDTIKMADWVVDIGPGAGEHGGKVVHSGSLKQLLANKESLTGQYLSGKRSIPIPAARRARDKKRQLTVHGAREHNLKDVTVGFPLGTFTAITGVSGSGKSTLVNDILYTHLARELNGARTVPGRHTRITGTDQVDKVVHVDQSPIGRTPRSNPATYTGVFDHVRRLFAETQEAKVRGYLPGRFSFNVKGGRCENCSGDGTIKIEMNFLPDVYVPCEVCHGARYNRETLEVHYKGRSIAEVLDMPIEEALGFFEAVPAIARHLRTLNDVGLGYVRLGQSAPTLSGGEAQRVKLASELQKRSTGRTVYVLDEPTTGLHFEDISKLIKVLSGLVDKGNTVIVIEHNLDVIKTADWIVDMGPEGGSGGGSVVAEGTPEEIAAVSESHTGKFLRDILPAGFEEAPAAPAKAKTPRKRATAARK</sequence>
<dbReference type="CDD" id="cd03271">
    <property type="entry name" value="ABC_UvrA_II"/>
    <property type="match status" value="1"/>
</dbReference>
<dbReference type="NCBIfam" id="NF001503">
    <property type="entry name" value="PRK00349.1"/>
    <property type="match status" value="1"/>
</dbReference>
<keyword evidence="11 17" id="KW-0267">Excision nuclease</keyword>
<dbReference type="SUPFAM" id="SSF52540">
    <property type="entry name" value="P-loop containing nucleoside triphosphate hydrolases"/>
    <property type="match status" value="2"/>
</dbReference>